<name>A0A3Q7WYD0_CICAR</name>
<dbReference type="PANTHER" id="PTHR45959:SF8">
    <property type="entry name" value="PROTEIN, PUTATIVE-RELATED"/>
    <property type="match status" value="1"/>
</dbReference>
<evidence type="ECO:0000259" key="3">
    <source>
        <dbReference type="Pfam" id="PF22754"/>
    </source>
</evidence>
<keyword evidence="2" id="KW-0539">Nucleus</keyword>
<dbReference type="RefSeq" id="XP_027186684.1">
    <property type="nucleotide sequence ID" value="XM_027330883.1"/>
</dbReference>
<dbReference type="GO" id="GO:0005634">
    <property type="term" value="C:nucleus"/>
    <property type="evidence" value="ECO:0007669"/>
    <property type="project" value="UniProtKB-SubCell"/>
</dbReference>
<evidence type="ECO:0000313" key="4">
    <source>
        <dbReference type="Proteomes" id="UP000087171"/>
    </source>
</evidence>
<reference evidence="5" key="1">
    <citation type="submission" date="2025-08" db="UniProtKB">
        <authorList>
            <consortium name="RefSeq"/>
        </authorList>
    </citation>
    <scope>IDENTIFICATION</scope>
    <source>
        <tissue evidence="5">Etiolated seedlings</tissue>
    </source>
</reference>
<dbReference type="InterPro" id="IPR052610">
    <property type="entry name" value="bHLH_transcription_regulator"/>
</dbReference>
<evidence type="ECO:0000256" key="1">
    <source>
        <dbReference type="ARBA" id="ARBA00004123"/>
    </source>
</evidence>
<dbReference type="GO" id="GO:0080090">
    <property type="term" value="P:regulation of primary metabolic process"/>
    <property type="evidence" value="ECO:0007669"/>
    <property type="project" value="UniProtKB-ARBA"/>
</dbReference>
<dbReference type="Pfam" id="PF22754">
    <property type="entry name" value="bHLH-TF_ACT-like_plant"/>
    <property type="match status" value="1"/>
</dbReference>
<dbReference type="PANTHER" id="PTHR45959">
    <property type="entry name" value="BHLH TRANSCRIPTION FACTOR"/>
    <property type="match status" value="1"/>
</dbReference>
<feature type="domain" description="Plant bHLH transcription factor ACT-like" evidence="3">
    <location>
        <begin position="60"/>
        <end position="102"/>
    </location>
</feature>
<dbReference type="InterPro" id="IPR054502">
    <property type="entry name" value="bHLH-TF_ACT-like_plant"/>
</dbReference>
<evidence type="ECO:0000313" key="5">
    <source>
        <dbReference type="RefSeq" id="XP_027186684.1"/>
    </source>
</evidence>
<accession>A0A3Q7WYD0</accession>
<dbReference type="AlphaFoldDB" id="A0A3Q7WYD0"/>
<dbReference type="Proteomes" id="UP000087171">
    <property type="component" value="Unplaced"/>
</dbReference>
<sequence>MDDSSIIEKVKNYVKQLQERVRELEQEVGSNNICSNKDTTSCKMKSHDYNCGTTSNILPEVKARVLQKEILIIIHCEKQKDVMLKILTHLENLHLSLVNSSVLRFGKSNLDITIIAQVMMIVESRS</sequence>
<organism evidence="4 5">
    <name type="scientific">Cicer arietinum</name>
    <name type="common">Chickpea</name>
    <name type="synonym">Garbanzo</name>
    <dbReference type="NCBI Taxonomy" id="3827"/>
    <lineage>
        <taxon>Eukaryota</taxon>
        <taxon>Viridiplantae</taxon>
        <taxon>Streptophyta</taxon>
        <taxon>Embryophyta</taxon>
        <taxon>Tracheophyta</taxon>
        <taxon>Spermatophyta</taxon>
        <taxon>Magnoliopsida</taxon>
        <taxon>eudicotyledons</taxon>
        <taxon>Gunneridae</taxon>
        <taxon>Pentapetalae</taxon>
        <taxon>rosids</taxon>
        <taxon>fabids</taxon>
        <taxon>Fabales</taxon>
        <taxon>Fabaceae</taxon>
        <taxon>Papilionoideae</taxon>
        <taxon>50 kb inversion clade</taxon>
        <taxon>NPAAA clade</taxon>
        <taxon>Hologalegina</taxon>
        <taxon>IRL clade</taxon>
        <taxon>Cicereae</taxon>
        <taxon>Cicer</taxon>
    </lineage>
</organism>
<comment type="subcellular location">
    <subcellularLocation>
        <location evidence="1">Nucleus</location>
    </subcellularLocation>
</comment>
<evidence type="ECO:0000256" key="2">
    <source>
        <dbReference type="ARBA" id="ARBA00023242"/>
    </source>
</evidence>
<gene>
    <name evidence="5" type="primary">LOC101515326</name>
</gene>
<proteinExistence type="predicted"/>
<keyword evidence="4" id="KW-1185">Reference proteome</keyword>
<protein>
    <submittedName>
        <fullName evidence="5">Transcription factor bHLH25-like isoform X2</fullName>
    </submittedName>
</protein>